<keyword evidence="6" id="KW-0479">Metal-binding</keyword>
<dbReference type="GeneID" id="17279622"/>
<evidence type="ECO:0000256" key="9">
    <source>
        <dbReference type="ARBA" id="ARBA00023004"/>
    </source>
</evidence>
<dbReference type="InterPro" id="IPR015168">
    <property type="entry name" value="SsuA/THI5"/>
</dbReference>
<dbReference type="UniPathway" id="UPA00060"/>
<comment type="catalytic activity">
    <reaction evidence="11">
        <text>N(6)-(pyridoxal phosphate)-L-lysyl-[4-amino-5-hydroxymethyl-2-methylpyrimidine phosphate synthase] + L-histidyl-[4-amino-5-hydroxymethyl-2-methylpyrimidine phosphate synthase] + 2 Fe(3+) + 4 H2O = L-lysyl-[4-amino-5-hydroxymethyl-2-methylpyrimidine phosphate synthase] + (2S)-2-amino-5-hydroxy-4-oxopentanoyl-[4-amino-5-hydroxymethyl-2-methylpyrimidine phosphate synthase] + 4-amino-2-methyl-5-(phosphooxymethyl)pyrimidine + 3-oxopropanoate + 2 Fe(2+) + 2 H(+)</text>
        <dbReference type="Rhea" id="RHEA:65756"/>
        <dbReference type="Rhea" id="RHEA-COMP:16892"/>
        <dbReference type="Rhea" id="RHEA-COMP:16893"/>
        <dbReference type="Rhea" id="RHEA-COMP:16894"/>
        <dbReference type="Rhea" id="RHEA-COMP:16895"/>
        <dbReference type="ChEBI" id="CHEBI:15377"/>
        <dbReference type="ChEBI" id="CHEBI:15378"/>
        <dbReference type="ChEBI" id="CHEBI:29033"/>
        <dbReference type="ChEBI" id="CHEBI:29034"/>
        <dbReference type="ChEBI" id="CHEBI:29969"/>
        <dbReference type="ChEBI" id="CHEBI:29979"/>
        <dbReference type="ChEBI" id="CHEBI:33190"/>
        <dbReference type="ChEBI" id="CHEBI:58354"/>
        <dbReference type="ChEBI" id="CHEBI:143915"/>
        <dbReference type="ChEBI" id="CHEBI:157692"/>
    </reaction>
    <physiologicalReaction direction="left-to-right" evidence="11">
        <dbReference type="Rhea" id="RHEA:65757"/>
    </physiologicalReaction>
</comment>
<evidence type="ECO:0000256" key="7">
    <source>
        <dbReference type="ARBA" id="ARBA00022898"/>
    </source>
</evidence>
<keyword evidence="5" id="KW-0808">Transferase</keyword>
<dbReference type="PaxDb" id="2903-EOD34351"/>
<dbReference type="eggNOG" id="ENOG502RN2D">
    <property type="taxonomic scope" value="Eukaryota"/>
</dbReference>
<dbReference type="OMA" id="IDATWIF"/>
<comment type="pathway">
    <text evidence="2">Cofactor biosynthesis; thiamine diphosphate biosynthesis.</text>
</comment>
<evidence type="ECO:0000256" key="8">
    <source>
        <dbReference type="ARBA" id="ARBA00022977"/>
    </source>
</evidence>
<keyword evidence="7" id="KW-0663">Pyridoxal phosphate</keyword>
<reference evidence="14" key="1">
    <citation type="journal article" date="2013" name="Nature">
        <title>Pan genome of the phytoplankton Emiliania underpins its global distribution.</title>
        <authorList>
            <person name="Read B.A."/>
            <person name="Kegel J."/>
            <person name="Klute M.J."/>
            <person name="Kuo A."/>
            <person name="Lefebvre S.C."/>
            <person name="Maumus F."/>
            <person name="Mayer C."/>
            <person name="Miller J."/>
            <person name="Monier A."/>
            <person name="Salamov A."/>
            <person name="Young J."/>
            <person name="Aguilar M."/>
            <person name="Claverie J.M."/>
            <person name="Frickenhaus S."/>
            <person name="Gonzalez K."/>
            <person name="Herman E.K."/>
            <person name="Lin Y.C."/>
            <person name="Napier J."/>
            <person name="Ogata H."/>
            <person name="Sarno A.F."/>
            <person name="Shmutz J."/>
            <person name="Schroeder D."/>
            <person name="de Vargas C."/>
            <person name="Verret F."/>
            <person name="von Dassow P."/>
            <person name="Valentin K."/>
            <person name="Van de Peer Y."/>
            <person name="Wheeler G."/>
            <person name="Dacks J.B."/>
            <person name="Delwiche C.F."/>
            <person name="Dyhrman S.T."/>
            <person name="Glockner G."/>
            <person name="John U."/>
            <person name="Richards T."/>
            <person name="Worden A.Z."/>
            <person name="Zhang X."/>
            <person name="Grigoriev I.V."/>
            <person name="Allen A.E."/>
            <person name="Bidle K."/>
            <person name="Borodovsky M."/>
            <person name="Bowler C."/>
            <person name="Brownlee C."/>
            <person name="Cock J.M."/>
            <person name="Elias M."/>
            <person name="Gladyshev V.N."/>
            <person name="Groth M."/>
            <person name="Guda C."/>
            <person name="Hadaegh A."/>
            <person name="Iglesias-Rodriguez M.D."/>
            <person name="Jenkins J."/>
            <person name="Jones B.M."/>
            <person name="Lawson T."/>
            <person name="Leese F."/>
            <person name="Lindquist E."/>
            <person name="Lobanov A."/>
            <person name="Lomsadze A."/>
            <person name="Malik S.B."/>
            <person name="Marsh M.E."/>
            <person name="Mackinder L."/>
            <person name="Mock T."/>
            <person name="Mueller-Roeber B."/>
            <person name="Pagarete A."/>
            <person name="Parker M."/>
            <person name="Probert I."/>
            <person name="Quesneville H."/>
            <person name="Raines C."/>
            <person name="Rensing S.A."/>
            <person name="Riano-Pachon D.M."/>
            <person name="Richier S."/>
            <person name="Rokitta S."/>
            <person name="Shiraiwa Y."/>
            <person name="Soanes D.M."/>
            <person name="van der Giezen M."/>
            <person name="Wahlund T.M."/>
            <person name="Williams B."/>
            <person name="Wilson W."/>
            <person name="Wolfe G."/>
            <person name="Wurch L.L."/>
        </authorList>
    </citation>
    <scope>NUCLEOTIDE SEQUENCE</scope>
</reference>
<dbReference type="KEGG" id="ehx:EMIHUDRAFT_98742"/>
<dbReference type="PANTHER" id="PTHR31528:SF1">
    <property type="entry name" value="4-AMINO-5-HYDROXYMETHYL-2-METHYLPYRIMIDINE PHOSPHATE SYNTHASE THI11-RELATED"/>
    <property type="match status" value="1"/>
</dbReference>
<evidence type="ECO:0000256" key="5">
    <source>
        <dbReference type="ARBA" id="ARBA00022679"/>
    </source>
</evidence>
<comment type="similarity">
    <text evidence="3">Belongs to the NMT1/THI5 family.</text>
</comment>
<dbReference type="Gene3D" id="3.40.190.10">
    <property type="entry name" value="Periplasmic binding protein-like II"/>
    <property type="match status" value="2"/>
</dbReference>
<reference evidence="13" key="2">
    <citation type="submission" date="2024-10" db="UniProtKB">
        <authorList>
            <consortium name="EnsemblProtists"/>
        </authorList>
    </citation>
    <scope>IDENTIFICATION</scope>
</reference>
<dbReference type="RefSeq" id="XP_005786780.1">
    <property type="nucleotide sequence ID" value="XM_005786723.1"/>
</dbReference>
<organism evidence="13 14">
    <name type="scientific">Emiliania huxleyi (strain CCMP1516)</name>
    <dbReference type="NCBI Taxonomy" id="280463"/>
    <lineage>
        <taxon>Eukaryota</taxon>
        <taxon>Haptista</taxon>
        <taxon>Haptophyta</taxon>
        <taxon>Prymnesiophyceae</taxon>
        <taxon>Isochrysidales</taxon>
        <taxon>Noelaerhabdaceae</taxon>
        <taxon>Emiliania</taxon>
    </lineage>
</organism>
<evidence type="ECO:0000256" key="3">
    <source>
        <dbReference type="ARBA" id="ARBA00009406"/>
    </source>
</evidence>
<dbReference type="GO" id="GO:0046872">
    <property type="term" value="F:metal ion binding"/>
    <property type="evidence" value="ECO:0007669"/>
    <property type="project" value="UniProtKB-KW"/>
</dbReference>
<evidence type="ECO:0000256" key="4">
    <source>
        <dbReference type="ARBA" id="ARBA00011738"/>
    </source>
</evidence>
<dbReference type="GO" id="GO:0016740">
    <property type="term" value="F:transferase activity"/>
    <property type="evidence" value="ECO:0007669"/>
    <property type="project" value="UniProtKB-KW"/>
</dbReference>
<name>A0A0D3KF16_EMIH1</name>
<dbReference type="InterPro" id="IPR027939">
    <property type="entry name" value="NMT1/THI5"/>
</dbReference>
<dbReference type="GO" id="GO:0009228">
    <property type="term" value="P:thiamine biosynthetic process"/>
    <property type="evidence" value="ECO:0007669"/>
    <property type="project" value="UniProtKB-KW"/>
</dbReference>
<dbReference type="SUPFAM" id="SSF53850">
    <property type="entry name" value="Periplasmic binding protein-like II"/>
    <property type="match status" value="1"/>
</dbReference>
<comment type="subunit">
    <text evidence="4">Homodimer.</text>
</comment>
<evidence type="ECO:0000256" key="10">
    <source>
        <dbReference type="ARBA" id="ARBA00033171"/>
    </source>
</evidence>
<dbReference type="PANTHER" id="PTHR31528">
    <property type="entry name" value="4-AMINO-5-HYDROXYMETHYL-2-METHYLPYRIMIDINE PHOSPHATE SYNTHASE THI11-RELATED"/>
    <property type="match status" value="1"/>
</dbReference>
<keyword evidence="9" id="KW-0408">Iron</keyword>
<dbReference type="AlphaFoldDB" id="A0A0D3KF16"/>
<dbReference type="Proteomes" id="UP000013827">
    <property type="component" value="Unassembled WGS sequence"/>
</dbReference>
<evidence type="ECO:0000256" key="1">
    <source>
        <dbReference type="ARBA" id="ARBA00003469"/>
    </source>
</evidence>
<evidence type="ECO:0000313" key="13">
    <source>
        <dbReference type="EnsemblProtists" id="EOD34351"/>
    </source>
</evidence>
<comment type="function">
    <text evidence="1">Responsible for the formation of the pyrimidine heterocycle in the thiamine biosynthesis pathway. Catalyzes the formation of hydroxymethylpyrimidine phosphate (HMP-P) from histidine and pyridoxal phosphate (PLP). The protein uses PLP and the active site histidine to form HMP-P, generating an inactive enzyme. The enzyme can only undergo a single turnover, which suggests it is a suicide enzyme.</text>
</comment>
<feature type="domain" description="SsuA/THI5-like" evidence="12">
    <location>
        <begin position="14"/>
        <end position="246"/>
    </location>
</feature>
<keyword evidence="8" id="KW-0784">Thiamine biosynthesis</keyword>
<evidence type="ECO:0000259" key="12">
    <source>
        <dbReference type="Pfam" id="PF09084"/>
    </source>
</evidence>
<evidence type="ECO:0000256" key="2">
    <source>
        <dbReference type="ARBA" id="ARBA00004948"/>
    </source>
</evidence>
<dbReference type="EnsemblProtists" id="EOD34351">
    <property type="protein sequence ID" value="EOD34351"/>
    <property type="gene ID" value="EMIHUDRAFT_98742"/>
</dbReference>
<evidence type="ECO:0000256" key="6">
    <source>
        <dbReference type="ARBA" id="ARBA00022723"/>
    </source>
</evidence>
<sequence length="329" mass="34799">MPEKIVVCLDWTPNTNHSGFFVAAADGLYERAGLDVELRSADANHQLTPARQVAAGQADFAVAPSESAISFSTTDRDVPRLVAVAALVQGDTSAIATLESSGIDRPAKLAGKRYASYDGRFEDPIVSQMVSNDGGDGSAVQFHSLDSHAYADADTMGAGSVVASYLEKGRSDATWIFQAWEGVLAARAGQRLNLFELSDFDIPYGYSPVLLAHPSMATGERCEETRAFLAATAAGYAKAASDPKAAAAALCACGHPSLADRAFVEASAAALAAKYLAADGRWGRMEEGRWSAFVDFLSRSGILVDRQKAPIAREAVDVASLFTNELLPR</sequence>
<dbReference type="Pfam" id="PF09084">
    <property type="entry name" value="NMT1"/>
    <property type="match status" value="1"/>
</dbReference>
<keyword evidence="14" id="KW-1185">Reference proteome</keyword>
<accession>A0A0D3KF16</accession>
<protein>
    <recommendedName>
        <fullName evidence="10">Thiamine pyrimidine synthase</fullName>
    </recommendedName>
</protein>
<evidence type="ECO:0000256" key="11">
    <source>
        <dbReference type="ARBA" id="ARBA00048179"/>
    </source>
</evidence>
<dbReference type="HOGENOM" id="CLU_028871_6_0_1"/>
<evidence type="ECO:0000313" key="14">
    <source>
        <dbReference type="Proteomes" id="UP000013827"/>
    </source>
</evidence>
<proteinExistence type="inferred from homology"/>